<evidence type="ECO:0000259" key="2">
    <source>
        <dbReference type="PROSITE" id="PS50405"/>
    </source>
</evidence>
<feature type="compositionally biased region" description="Gly residues" evidence="1">
    <location>
        <begin position="327"/>
        <end position="339"/>
    </location>
</feature>
<dbReference type="InParanoid" id="A0A674GKB3"/>
<dbReference type="Proteomes" id="UP000007754">
    <property type="component" value="Unplaced"/>
</dbReference>
<feature type="compositionally biased region" description="Basic and acidic residues" evidence="1">
    <location>
        <begin position="366"/>
        <end position="384"/>
    </location>
</feature>
<dbReference type="InterPro" id="IPR004046">
    <property type="entry name" value="GST_C"/>
</dbReference>
<dbReference type="CDD" id="cd03181">
    <property type="entry name" value="GST_C_EF1Bgamma_like"/>
    <property type="match status" value="1"/>
</dbReference>
<organism evidence="3 4">
    <name type="scientific">Taeniopygia guttata</name>
    <name type="common">Zebra finch</name>
    <name type="synonym">Poephila guttata</name>
    <dbReference type="NCBI Taxonomy" id="59729"/>
    <lineage>
        <taxon>Eukaryota</taxon>
        <taxon>Metazoa</taxon>
        <taxon>Chordata</taxon>
        <taxon>Craniata</taxon>
        <taxon>Vertebrata</taxon>
        <taxon>Euteleostomi</taxon>
        <taxon>Archelosauria</taxon>
        <taxon>Archosauria</taxon>
        <taxon>Dinosauria</taxon>
        <taxon>Saurischia</taxon>
        <taxon>Theropoda</taxon>
        <taxon>Coelurosauria</taxon>
        <taxon>Aves</taxon>
        <taxon>Neognathae</taxon>
        <taxon>Neoaves</taxon>
        <taxon>Telluraves</taxon>
        <taxon>Australaves</taxon>
        <taxon>Passeriformes</taxon>
        <taxon>Passeroidea</taxon>
        <taxon>Estrildidae</taxon>
        <taxon>Estrildinae</taxon>
        <taxon>Taeniopygia</taxon>
    </lineage>
</organism>
<dbReference type="GO" id="GO:0006414">
    <property type="term" value="P:translational elongation"/>
    <property type="evidence" value="ECO:0007669"/>
    <property type="project" value="TreeGrafter"/>
</dbReference>
<evidence type="ECO:0000313" key="4">
    <source>
        <dbReference type="Proteomes" id="UP000007754"/>
    </source>
</evidence>
<dbReference type="PANTHER" id="PTHR43986:SF1">
    <property type="entry name" value="ELONGATION FACTOR 1-GAMMA"/>
    <property type="match status" value="1"/>
</dbReference>
<protein>
    <recommendedName>
        <fullName evidence="2">GST C-terminal domain-containing protein</fullName>
    </recommendedName>
</protein>
<dbReference type="Pfam" id="PF00043">
    <property type="entry name" value="GST_C"/>
    <property type="match status" value="1"/>
</dbReference>
<reference evidence="3" key="1">
    <citation type="submission" date="2025-08" db="UniProtKB">
        <authorList>
            <consortium name="Ensembl"/>
        </authorList>
    </citation>
    <scope>IDENTIFICATION</scope>
</reference>
<feature type="compositionally biased region" description="Pro residues" evidence="1">
    <location>
        <begin position="204"/>
        <end position="214"/>
    </location>
</feature>
<evidence type="ECO:0000256" key="1">
    <source>
        <dbReference type="SAM" id="MobiDB-lite"/>
    </source>
</evidence>
<name>A0A674GKB3_TAEGU</name>
<proteinExistence type="predicted"/>
<dbReference type="GO" id="GO:0005737">
    <property type="term" value="C:cytoplasm"/>
    <property type="evidence" value="ECO:0007669"/>
    <property type="project" value="TreeGrafter"/>
</dbReference>
<dbReference type="GO" id="GO:0005634">
    <property type="term" value="C:nucleus"/>
    <property type="evidence" value="ECO:0007669"/>
    <property type="project" value="TreeGrafter"/>
</dbReference>
<sequence>MATPPVLLLPPSSSSSSSSLRVLIAARFSGCPPPHLEQIPPDLDLGGVPWAPPLLRTPGGAFFGGGAAALLLSPPEMRGRDPPEAALVRQWVTFGEGELSAAAALAMGGPPQERPRGLQELRRGLGALEAHLGRGRRFLVGDSVTLADVTVTCALLGPFTQLLDPPARAPFPGVSRWFLTCAHLPQFRAVLGEVRLCGGEGHPQSPPQSPPETPQSPQTHGSAVGHSQGGPNLGVPGGPNLGVPGGPEPPTPPKSAAQLKKEAKKREKNGKIPAKTGKKPRAAGSGQGQGRPGPAGAEGAELRDPHPPRLQEGCGGTPPRELQPRVRGGGLVQLVGEGGVLPARIRAVPGDPQPPRGVRDVPPPPQRDRDPPPGPRPDRGHPGHADPLVSDQSDHWAQGVTRVTTGTLHLGHALTAAIQDTLTRW</sequence>
<dbReference type="PANTHER" id="PTHR43986">
    <property type="entry name" value="ELONGATION FACTOR 1-GAMMA"/>
    <property type="match status" value="1"/>
</dbReference>
<dbReference type="SUPFAM" id="SSF47616">
    <property type="entry name" value="GST C-terminal domain-like"/>
    <property type="match status" value="1"/>
</dbReference>
<dbReference type="InterPro" id="IPR050802">
    <property type="entry name" value="EF-GSTs"/>
</dbReference>
<dbReference type="Gene3D" id="1.20.1050.10">
    <property type="match status" value="1"/>
</dbReference>
<dbReference type="InterPro" id="IPR010987">
    <property type="entry name" value="Glutathione-S-Trfase_C-like"/>
</dbReference>
<feature type="region of interest" description="Disordered" evidence="1">
    <location>
        <begin position="198"/>
        <end position="397"/>
    </location>
</feature>
<feature type="domain" description="GST C-terminal" evidence="2">
    <location>
        <begin position="81"/>
        <end position="207"/>
    </location>
</feature>
<dbReference type="Ensembl" id="ENSTGUT00000033480.1">
    <property type="protein sequence ID" value="ENSTGUP00000023244.1"/>
    <property type="gene ID" value="ENSTGUG00000028711.1"/>
</dbReference>
<keyword evidence="4" id="KW-1185">Reference proteome</keyword>
<accession>A0A674GKB3</accession>
<dbReference type="AlphaFoldDB" id="A0A674GKB3"/>
<feature type="compositionally biased region" description="Basic and acidic residues" evidence="1">
    <location>
        <begin position="300"/>
        <end position="309"/>
    </location>
</feature>
<evidence type="ECO:0000313" key="3">
    <source>
        <dbReference type="Ensembl" id="ENSTGUP00000023244.1"/>
    </source>
</evidence>
<feature type="compositionally biased region" description="Pro residues" evidence="1">
    <location>
        <begin position="351"/>
        <end position="365"/>
    </location>
</feature>
<feature type="compositionally biased region" description="Gly residues" evidence="1">
    <location>
        <begin position="227"/>
        <end position="245"/>
    </location>
</feature>
<dbReference type="InterPro" id="IPR036282">
    <property type="entry name" value="Glutathione-S-Trfase_C_sf"/>
</dbReference>
<reference evidence="3" key="2">
    <citation type="submission" date="2025-09" db="UniProtKB">
        <authorList>
            <consortium name="Ensembl"/>
        </authorList>
    </citation>
    <scope>IDENTIFICATION</scope>
</reference>
<dbReference type="PROSITE" id="PS50405">
    <property type="entry name" value="GST_CTER"/>
    <property type="match status" value="1"/>
</dbReference>